<feature type="domain" description="A9CJY8-like N-terminal" evidence="2">
    <location>
        <begin position="13"/>
        <end position="56"/>
    </location>
</feature>
<dbReference type="Pfam" id="PF21631">
    <property type="entry name" value="A9CJY8-like_N"/>
    <property type="match status" value="1"/>
</dbReference>
<evidence type="ECO:0000259" key="1">
    <source>
        <dbReference type="Pfam" id="PF13840"/>
    </source>
</evidence>
<dbReference type="PIRSF" id="PIRSF008459">
    <property type="entry name" value="UCP008459"/>
    <property type="match status" value="1"/>
</dbReference>
<feature type="domain" description="CASTOR ACT" evidence="1">
    <location>
        <begin position="64"/>
        <end position="126"/>
    </location>
</feature>
<name>A0A645FLL0_9ZZZZ</name>
<dbReference type="InterPro" id="IPR027795">
    <property type="entry name" value="CASTOR_ACT_dom"/>
</dbReference>
<dbReference type="PANTHER" id="PTHR31131:SF6">
    <property type="entry name" value="CASTOR ACT DOMAIN-CONTAINING PROTEIN"/>
    <property type="match status" value="1"/>
</dbReference>
<proteinExistence type="predicted"/>
<dbReference type="Gene3D" id="3.30.2130.10">
    <property type="entry name" value="VC0802-like"/>
    <property type="match status" value="1"/>
</dbReference>
<dbReference type="InterPro" id="IPR049447">
    <property type="entry name" value="A9CJY8-like_N"/>
</dbReference>
<dbReference type="InterPro" id="IPR051719">
    <property type="entry name" value="CASTOR_mTORC1"/>
</dbReference>
<comment type="caution">
    <text evidence="3">The sequence shown here is derived from an EMBL/GenBank/DDBJ whole genome shotgun (WGS) entry which is preliminary data.</text>
</comment>
<dbReference type="Pfam" id="PF13840">
    <property type="entry name" value="ACT_7"/>
    <property type="match status" value="1"/>
</dbReference>
<evidence type="ECO:0000259" key="2">
    <source>
        <dbReference type="Pfam" id="PF21631"/>
    </source>
</evidence>
<evidence type="ECO:0000313" key="3">
    <source>
        <dbReference type="EMBL" id="MPN14820.1"/>
    </source>
</evidence>
<gene>
    <name evidence="3" type="ORF">SDC9_162149</name>
</gene>
<accession>A0A645FLL0</accession>
<sequence length="134" mass="15022">MEQKKLILSILKGRFGILRLEKGSEMPVWIYDSNFFSITRTPEELSIVCQESVIPVNAPADIKAERGWNCLKIEGPLDFGLTGILAGISRTLAEHGISIFAISTYDTDYILVKETDMKHALKALTEEGHEIRKT</sequence>
<dbReference type="InterPro" id="IPR045865">
    <property type="entry name" value="ACT-like_dom_sf"/>
</dbReference>
<dbReference type="PANTHER" id="PTHR31131">
    <property type="entry name" value="CHROMOSOME 1, WHOLE GENOME SHOTGUN SEQUENCE"/>
    <property type="match status" value="1"/>
</dbReference>
<dbReference type="CDD" id="cd04868">
    <property type="entry name" value="ACT_AK-like"/>
    <property type="match status" value="1"/>
</dbReference>
<protein>
    <submittedName>
        <fullName evidence="3">Uncharacterized protein</fullName>
    </submittedName>
</protein>
<reference evidence="3" key="1">
    <citation type="submission" date="2019-08" db="EMBL/GenBank/DDBJ databases">
        <authorList>
            <person name="Kucharzyk K."/>
            <person name="Murdoch R.W."/>
            <person name="Higgins S."/>
            <person name="Loffler F."/>
        </authorList>
    </citation>
    <scope>NUCLEOTIDE SEQUENCE</scope>
</reference>
<dbReference type="AlphaFoldDB" id="A0A645FLL0"/>
<dbReference type="SUPFAM" id="SSF55021">
    <property type="entry name" value="ACT-like"/>
    <property type="match status" value="2"/>
</dbReference>
<dbReference type="EMBL" id="VSSQ01061496">
    <property type="protein sequence ID" value="MPN14820.1"/>
    <property type="molecule type" value="Genomic_DNA"/>
</dbReference>
<dbReference type="InterPro" id="IPR016540">
    <property type="entry name" value="UCP008459"/>
</dbReference>
<organism evidence="3">
    <name type="scientific">bioreactor metagenome</name>
    <dbReference type="NCBI Taxonomy" id="1076179"/>
    <lineage>
        <taxon>unclassified sequences</taxon>
        <taxon>metagenomes</taxon>
        <taxon>ecological metagenomes</taxon>
    </lineage>
</organism>